<sequence>MRPLAISFIQLSTFWFITALLVASVVWVALRSIDKPERGKRRWLSIVGIALQSAGCVAAGIGFTKPSLPWWAPYSIVSTMLVLMLGGTAIALFLSAASTMGKNWSLVARTRSDHELMRTGAFAIVRHPIYLALLLYVLCIAAALGHWQQLVFAIPLYLAGTFVRIREEEKLLRAQFGEEHAQYVRDVPALIPLML</sequence>
<name>A0ABP7KW50_9SPHN</name>
<dbReference type="EMBL" id="BAABBM010000001">
    <property type="protein sequence ID" value="GAA3887298.1"/>
    <property type="molecule type" value="Genomic_DNA"/>
</dbReference>
<keyword evidence="7" id="KW-1185">Reference proteome</keyword>
<accession>A0ABP7KW50</accession>
<dbReference type="Pfam" id="PF04140">
    <property type="entry name" value="ICMT"/>
    <property type="match status" value="1"/>
</dbReference>
<dbReference type="InterPro" id="IPR052527">
    <property type="entry name" value="Metal_cation-efflux_comp"/>
</dbReference>
<dbReference type="Gene3D" id="1.20.120.1630">
    <property type="match status" value="1"/>
</dbReference>
<reference evidence="7" key="1">
    <citation type="journal article" date="2019" name="Int. J. Syst. Evol. Microbiol.">
        <title>The Global Catalogue of Microorganisms (GCM) 10K type strain sequencing project: providing services to taxonomists for standard genome sequencing and annotation.</title>
        <authorList>
            <consortium name="The Broad Institute Genomics Platform"/>
            <consortium name="The Broad Institute Genome Sequencing Center for Infectious Disease"/>
            <person name="Wu L."/>
            <person name="Ma J."/>
        </authorList>
    </citation>
    <scope>NUCLEOTIDE SEQUENCE [LARGE SCALE GENOMIC DNA]</scope>
    <source>
        <strain evidence="7">JCM 17543</strain>
    </source>
</reference>
<evidence type="ECO:0000256" key="2">
    <source>
        <dbReference type="ARBA" id="ARBA00022692"/>
    </source>
</evidence>
<feature type="transmembrane region" description="Helical" evidence="5">
    <location>
        <begin position="6"/>
        <end position="30"/>
    </location>
</feature>
<feature type="transmembrane region" description="Helical" evidence="5">
    <location>
        <begin position="121"/>
        <end position="143"/>
    </location>
</feature>
<protein>
    <recommendedName>
        <fullName evidence="8">Isoprenylcysteine carboxylmethyltransferase family protein</fullName>
    </recommendedName>
</protein>
<dbReference type="RefSeq" id="WP_344697925.1">
    <property type="nucleotide sequence ID" value="NZ_BAABBM010000001.1"/>
</dbReference>
<evidence type="ECO:0000256" key="3">
    <source>
        <dbReference type="ARBA" id="ARBA00022989"/>
    </source>
</evidence>
<evidence type="ECO:0008006" key="8">
    <source>
        <dbReference type="Google" id="ProtNLM"/>
    </source>
</evidence>
<keyword evidence="4 5" id="KW-0472">Membrane</keyword>
<comment type="subcellular location">
    <subcellularLocation>
        <location evidence="1">Membrane</location>
        <topology evidence="1">Multi-pass membrane protein</topology>
    </subcellularLocation>
</comment>
<evidence type="ECO:0000313" key="6">
    <source>
        <dbReference type="EMBL" id="GAA3887298.1"/>
    </source>
</evidence>
<keyword evidence="3 5" id="KW-1133">Transmembrane helix</keyword>
<dbReference type="Proteomes" id="UP001500827">
    <property type="component" value="Unassembled WGS sequence"/>
</dbReference>
<evidence type="ECO:0000256" key="1">
    <source>
        <dbReference type="ARBA" id="ARBA00004141"/>
    </source>
</evidence>
<feature type="transmembrane region" description="Helical" evidence="5">
    <location>
        <begin position="42"/>
        <end position="64"/>
    </location>
</feature>
<evidence type="ECO:0000313" key="7">
    <source>
        <dbReference type="Proteomes" id="UP001500827"/>
    </source>
</evidence>
<comment type="caution">
    <text evidence="6">The sequence shown here is derived from an EMBL/GenBank/DDBJ whole genome shotgun (WGS) entry which is preliminary data.</text>
</comment>
<organism evidence="6 7">
    <name type="scientific">Sphingomonas limnosediminicola</name>
    <dbReference type="NCBI Taxonomy" id="940133"/>
    <lineage>
        <taxon>Bacteria</taxon>
        <taxon>Pseudomonadati</taxon>
        <taxon>Pseudomonadota</taxon>
        <taxon>Alphaproteobacteria</taxon>
        <taxon>Sphingomonadales</taxon>
        <taxon>Sphingomonadaceae</taxon>
        <taxon>Sphingomonas</taxon>
    </lineage>
</organism>
<evidence type="ECO:0000256" key="5">
    <source>
        <dbReference type="SAM" id="Phobius"/>
    </source>
</evidence>
<dbReference type="PANTHER" id="PTHR43847">
    <property type="entry name" value="BLL3993 PROTEIN"/>
    <property type="match status" value="1"/>
</dbReference>
<feature type="transmembrane region" description="Helical" evidence="5">
    <location>
        <begin position="76"/>
        <end position="100"/>
    </location>
</feature>
<dbReference type="InterPro" id="IPR007269">
    <property type="entry name" value="ICMT_MeTrfase"/>
</dbReference>
<dbReference type="PANTHER" id="PTHR43847:SF1">
    <property type="entry name" value="BLL3993 PROTEIN"/>
    <property type="match status" value="1"/>
</dbReference>
<evidence type="ECO:0000256" key="4">
    <source>
        <dbReference type="ARBA" id="ARBA00023136"/>
    </source>
</evidence>
<proteinExistence type="predicted"/>
<gene>
    <name evidence="6" type="ORF">GCM10022276_02990</name>
</gene>
<keyword evidence="2 5" id="KW-0812">Transmembrane</keyword>